<keyword evidence="3" id="KW-1185">Reference proteome</keyword>
<comment type="caution">
    <text evidence="2">The sequence shown here is derived from an EMBL/GenBank/DDBJ whole genome shotgun (WGS) entry which is preliminary data.</text>
</comment>
<feature type="signal peptide" evidence="1">
    <location>
        <begin position="1"/>
        <end position="25"/>
    </location>
</feature>
<evidence type="ECO:0000256" key="1">
    <source>
        <dbReference type="SAM" id="SignalP"/>
    </source>
</evidence>
<protein>
    <recommendedName>
        <fullName evidence="4">DUF945 domain-containing protein</fullName>
    </recommendedName>
</protein>
<accession>A0A7V7PQU3</accession>
<sequence>MRASASRAVLASLGLLLAGSASALAADAQAFANRLKDAVAASSLPMSFAGAESQGDNVVVKGVTFGTGPDAAKLGDVTFEGVTGSDADGWKVTRVPIADVDQADGDKRIQARGMVVSGIQIAPKDKPSTLPGEAPWFFDSAAVQGVEGTESGKPVFSLGATSFTNSVASGGAIDSNFTLGDLKLDFTATKDDEAAKTMTAVGYPQLAGNGTMHMNWDPKSGDLTLDPFTLDFQNAGKFDVAYMIKGYTPAFAKQLSQIQNQMASQPDQASQSGMAIIGLLSQLSIGSLQVGFTDASLTNKLLDYFAKENGTTREQLADSLSQMAPQSLAALNNPEFQAQVAGAISAFLKDPKSIKVEVKPTQPIPATQIIGAAMGAPQTLPNVLQLKVTANTQ</sequence>
<gene>
    <name evidence="2" type="ORF">F6X38_06755</name>
</gene>
<evidence type="ECO:0008006" key="4">
    <source>
        <dbReference type="Google" id="ProtNLM"/>
    </source>
</evidence>
<dbReference type="Proteomes" id="UP000432089">
    <property type="component" value="Unassembled WGS sequence"/>
</dbReference>
<reference evidence="2 3" key="1">
    <citation type="submission" date="2019-09" db="EMBL/GenBank/DDBJ databases">
        <title>YIM 132180 draft genome.</title>
        <authorList>
            <person name="Zhang K."/>
        </authorList>
    </citation>
    <scope>NUCLEOTIDE SEQUENCE [LARGE SCALE GENOMIC DNA]</scope>
    <source>
        <strain evidence="2 3">YIM 132180</strain>
    </source>
</reference>
<dbReference type="EMBL" id="VZDO01000004">
    <property type="protein sequence ID" value="KAB0680700.1"/>
    <property type="molecule type" value="Genomic_DNA"/>
</dbReference>
<organism evidence="2 3">
    <name type="scientific">Plantimonas leprariae</name>
    <dbReference type="NCBI Taxonomy" id="2615207"/>
    <lineage>
        <taxon>Bacteria</taxon>
        <taxon>Pseudomonadati</taxon>
        <taxon>Pseudomonadota</taxon>
        <taxon>Alphaproteobacteria</taxon>
        <taxon>Hyphomicrobiales</taxon>
        <taxon>Aurantimonadaceae</taxon>
        <taxon>Plantimonas</taxon>
    </lineage>
</organism>
<name>A0A7V7PQU3_9HYPH</name>
<feature type="chain" id="PRO_5031008483" description="DUF945 domain-containing protein" evidence="1">
    <location>
        <begin position="26"/>
        <end position="393"/>
    </location>
</feature>
<dbReference type="AlphaFoldDB" id="A0A7V7PQU3"/>
<evidence type="ECO:0000313" key="2">
    <source>
        <dbReference type="EMBL" id="KAB0680700.1"/>
    </source>
</evidence>
<evidence type="ECO:0000313" key="3">
    <source>
        <dbReference type="Proteomes" id="UP000432089"/>
    </source>
</evidence>
<dbReference type="RefSeq" id="WP_150968852.1">
    <property type="nucleotide sequence ID" value="NZ_VZDO01000004.1"/>
</dbReference>
<keyword evidence="1" id="KW-0732">Signal</keyword>
<proteinExistence type="predicted"/>